<accession>A0A6P6RZK8</accession>
<evidence type="ECO:0000313" key="11">
    <source>
        <dbReference type="Proteomes" id="UP000515125"/>
    </source>
</evidence>
<dbReference type="PANTHER" id="PTHR42765:SF1">
    <property type="entry name" value="ISOLEUCINE--TRNA LIGASE, MITOCHONDRIAL"/>
    <property type="match status" value="1"/>
</dbReference>
<organism evidence="11 12">
    <name type="scientific">Cyclospora cayetanensis</name>
    <dbReference type="NCBI Taxonomy" id="88456"/>
    <lineage>
        <taxon>Eukaryota</taxon>
        <taxon>Sar</taxon>
        <taxon>Alveolata</taxon>
        <taxon>Apicomplexa</taxon>
        <taxon>Conoidasida</taxon>
        <taxon>Coccidia</taxon>
        <taxon>Eucoccidiorida</taxon>
        <taxon>Eimeriorina</taxon>
        <taxon>Eimeriidae</taxon>
        <taxon>Cyclospora</taxon>
    </lineage>
</organism>
<dbReference type="Pfam" id="PF08264">
    <property type="entry name" value="Anticodon_1"/>
    <property type="match status" value="1"/>
</dbReference>
<dbReference type="InterPro" id="IPR050081">
    <property type="entry name" value="Ile-tRNA_ligase"/>
</dbReference>
<dbReference type="InterPro" id="IPR002300">
    <property type="entry name" value="aa-tRNA-synth_Ia"/>
</dbReference>
<dbReference type="SUPFAM" id="SSF47323">
    <property type="entry name" value="Anticodon-binding domain of a subclass of class I aminoacyl-tRNA synthetases"/>
    <property type="match status" value="1"/>
</dbReference>
<feature type="domain" description="Aminoacyl-tRNA synthetase class Ia" evidence="9">
    <location>
        <begin position="850"/>
        <end position="946"/>
    </location>
</feature>
<keyword evidence="6 7" id="KW-0030">Aminoacyl-tRNA synthetase</keyword>
<comment type="similarity">
    <text evidence="1 7">Belongs to the class-I aminoacyl-tRNA synthetase family.</text>
</comment>
<dbReference type="SUPFAM" id="SSF50677">
    <property type="entry name" value="ValRS/IleRS/LeuRS editing domain"/>
    <property type="match status" value="1"/>
</dbReference>
<dbReference type="InterPro" id="IPR001412">
    <property type="entry name" value="aa-tRNA-synth_I_CS"/>
</dbReference>
<keyword evidence="2 7" id="KW-0436">Ligase</keyword>
<dbReference type="Gene3D" id="3.40.50.620">
    <property type="entry name" value="HUPs"/>
    <property type="match status" value="2"/>
</dbReference>
<dbReference type="GeneID" id="34622454"/>
<dbReference type="SUPFAM" id="SSF52374">
    <property type="entry name" value="Nucleotidylyl transferase"/>
    <property type="match status" value="1"/>
</dbReference>
<keyword evidence="4 7" id="KW-0067">ATP-binding</keyword>
<reference evidence="12" key="1">
    <citation type="submission" date="2025-08" db="UniProtKB">
        <authorList>
            <consortium name="RefSeq"/>
        </authorList>
    </citation>
    <scope>IDENTIFICATION</scope>
</reference>
<evidence type="ECO:0000259" key="9">
    <source>
        <dbReference type="Pfam" id="PF00133"/>
    </source>
</evidence>
<evidence type="ECO:0000256" key="6">
    <source>
        <dbReference type="ARBA" id="ARBA00023146"/>
    </source>
</evidence>
<proteinExistence type="inferred from homology"/>
<feature type="region of interest" description="Disordered" evidence="8">
    <location>
        <begin position="621"/>
        <end position="673"/>
    </location>
</feature>
<dbReference type="InterPro" id="IPR014729">
    <property type="entry name" value="Rossmann-like_a/b/a_fold"/>
</dbReference>
<evidence type="ECO:0000259" key="10">
    <source>
        <dbReference type="Pfam" id="PF08264"/>
    </source>
</evidence>
<feature type="compositionally biased region" description="Low complexity" evidence="8">
    <location>
        <begin position="37"/>
        <end position="47"/>
    </location>
</feature>
<dbReference type="InterPro" id="IPR013155">
    <property type="entry name" value="M/V/L/I-tRNA-synth_anticd-bd"/>
</dbReference>
<evidence type="ECO:0000256" key="5">
    <source>
        <dbReference type="ARBA" id="ARBA00022917"/>
    </source>
</evidence>
<dbReference type="InterPro" id="IPR009080">
    <property type="entry name" value="tRNAsynth_Ia_anticodon-bd"/>
</dbReference>
<dbReference type="PROSITE" id="PS00178">
    <property type="entry name" value="AA_TRNA_LIGASE_I"/>
    <property type="match status" value="1"/>
</dbReference>
<gene>
    <name evidence="12" type="primary">LOC34622454</name>
</gene>
<evidence type="ECO:0000256" key="8">
    <source>
        <dbReference type="SAM" id="MobiDB-lite"/>
    </source>
</evidence>
<feature type="region of interest" description="Disordered" evidence="8">
    <location>
        <begin position="102"/>
        <end position="122"/>
    </location>
</feature>
<sequence length="1300" mass="143299">MPASPAELHVAYTTNANGSADSSNTPGDVKAADPAASSGRTRGSSSSHAFSSTVLLPRSPLRLRGDIWRSELAVQRLWRRHRTYERLLLQIWCLNRWAQEHNTSGSSSNNNSSGGTSNIDTGHMEQSEISDAWLDALGFALTPPNSEDRSSSNVLLLDGPPYANGEPHLGHAVNKCLKDFAVRAALLQRRCCHLLPGWDCHGLPIELRAAAAEEAQRKGGEASPAHFPILSGLQRREGNPADASSDTRPSRSKEEEGESESLRRRARLVALHFASQQQKAFERFGVWAHWEDAYKTLDTDFKAKELRLFALLWNQGLISPSRFPVYWSTASLSAVSDSEVIFKPTNRECLYLKFLLQEPPSLPERTLPLFKQTRGPWYFVSWTTTPFTVPASRALALHPKAQYAILKASMKGSHGLSDACCPSETGGTKEEIWLVGEKCVPSFMEALRSAEASWTAEQIGTLSGDQLGGLRYVHPVASSVTCPVLLDPVVEVDKGTAVLHVAPAHSQEDFRLCERAGRGTFLVVKRAGGNTSSFRVPLLPELEEEEAAAAAGAPLLCPVGPQGTFLGGIGSDPFKGLEALKGGEDEICAFLRRKNTLLLTGLLPRVLRDLHSIRWLPARRSHNVQQQHDIKEGTQEGDNFKGTSTEDAKSEGRKKSAADEMQAAPQAGSKGAAAPGYERIRAALLTRPSTWCISRQRLAHKFIQRWTASANALLSQHLPKKLQQQAQCSQHQQPSVQPQQQPPPQVSQQQQQRHEGRAEPYCCLVIEGSDQSRGWFQSMLLSHAGAREALRRQQAKWERTAEALQPGDTPDTRCMFKRQTDQLAPGIAGPGADRQPLAGEDLGEWDIPKLPFNLVVTHGFVVDSSGNKLSKSKGTALSPALFFTAEREAQQAVTATKALPSAASSIPTMSQPQQLSQQRQRKDGQLMYGADVLRLFVGSLDFGTDMACPSWGPEQRRSRDTAVHASSAAYIKLRNLFKYLIGALQDFDLRTHAVSLEDLPLLDVGMILRLKALADGMGTAYETLQSNKALRLLLRFVSEDLSATYLETAKDRLYLDHYGGYRRRSCQTVLAISLLALLPLVAPLTPHLAEETFWRMPHGLRRALCVHRTRKVCDLLGSKGGELARTLGLMGWPRMHYAVAPRKAAEAERLWTLLLLLRQDLHWLFTRAGQQQKDCPRGHSRLGSLNDLKLTIDAPSRESHEELRKLLPQAKLLRPAPHFQFPPGQQTSGRRTPAHCRSYVDDLRWLLQCSEVVLRGPEAAEDHLREEGGAGEALASLEAAASKSGLGLRLYRAQGLKCQR</sequence>
<dbReference type="PANTHER" id="PTHR42765">
    <property type="entry name" value="SOLEUCYL-TRNA SYNTHETASE"/>
    <property type="match status" value="1"/>
</dbReference>
<evidence type="ECO:0000256" key="2">
    <source>
        <dbReference type="ARBA" id="ARBA00022598"/>
    </source>
</evidence>
<name>A0A6P6RZK8_9EIME</name>
<dbReference type="Pfam" id="PF00133">
    <property type="entry name" value="tRNA-synt_1"/>
    <property type="match status" value="3"/>
</dbReference>
<evidence type="ECO:0000256" key="4">
    <source>
        <dbReference type="ARBA" id="ARBA00022840"/>
    </source>
</evidence>
<dbReference type="GO" id="GO:0002161">
    <property type="term" value="F:aminoacyl-tRNA deacylase activity"/>
    <property type="evidence" value="ECO:0007669"/>
    <property type="project" value="InterPro"/>
</dbReference>
<feature type="domain" description="Aminoacyl-tRNA synthetase class Ia" evidence="9">
    <location>
        <begin position="260"/>
        <end position="710"/>
    </location>
</feature>
<protein>
    <submittedName>
        <fullName evidence="12">Uncharacterized protein LOC34622454</fullName>
    </submittedName>
</protein>
<dbReference type="OrthoDB" id="10264412at2759"/>
<dbReference type="GO" id="GO:0005524">
    <property type="term" value="F:ATP binding"/>
    <property type="evidence" value="ECO:0007669"/>
    <property type="project" value="UniProtKB-KW"/>
</dbReference>
<evidence type="ECO:0000313" key="12">
    <source>
        <dbReference type="RefSeq" id="XP_026192782.1"/>
    </source>
</evidence>
<feature type="region of interest" description="Disordered" evidence="8">
    <location>
        <begin position="15"/>
        <end position="51"/>
    </location>
</feature>
<feature type="compositionally biased region" description="Polar residues" evidence="8">
    <location>
        <begin position="15"/>
        <end position="26"/>
    </location>
</feature>
<feature type="compositionally biased region" description="Low complexity" evidence="8">
    <location>
        <begin position="662"/>
        <end position="673"/>
    </location>
</feature>
<dbReference type="GO" id="GO:0006428">
    <property type="term" value="P:isoleucyl-tRNA aminoacylation"/>
    <property type="evidence" value="ECO:0007669"/>
    <property type="project" value="TreeGrafter"/>
</dbReference>
<feature type="region of interest" description="Disordered" evidence="8">
    <location>
        <begin position="724"/>
        <end position="754"/>
    </location>
</feature>
<keyword evidence="3 7" id="KW-0547">Nucleotide-binding</keyword>
<dbReference type="GO" id="GO:0005739">
    <property type="term" value="C:mitochondrion"/>
    <property type="evidence" value="ECO:0007669"/>
    <property type="project" value="TreeGrafter"/>
</dbReference>
<feature type="domain" description="Methionyl/Valyl/Leucyl/Isoleucyl-tRNA synthetase anticodon-binding" evidence="10">
    <location>
        <begin position="1009"/>
        <end position="1093"/>
    </location>
</feature>
<keyword evidence="5 7" id="KW-0648">Protein biosynthesis</keyword>
<keyword evidence="11" id="KW-1185">Reference proteome</keyword>
<dbReference type="Gene3D" id="1.10.730.20">
    <property type="match status" value="1"/>
</dbReference>
<dbReference type="Proteomes" id="UP000515125">
    <property type="component" value="Unplaced"/>
</dbReference>
<dbReference type="GO" id="GO:0004822">
    <property type="term" value="F:isoleucine-tRNA ligase activity"/>
    <property type="evidence" value="ECO:0007669"/>
    <property type="project" value="TreeGrafter"/>
</dbReference>
<feature type="region of interest" description="Disordered" evidence="8">
    <location>
        <begin position="216"/>
        <end position="261"/>
    </location>
</feature>
<evidence type="ECO:0000256" key="7">
    <source>
        <dbReference type="RuleBase" id="RU363035"/>
    </source>
</evidence>
<dbReference type="InterPro" id="IPR009008">
    <property type="entry name" value="Val/Leu/Ile-tRNA-synth_edit"/>
</dbReference>
<feature type="compositionally biased region" description="Low complexity" evidence="8">
    <location>
        <begin position="102"/>
        <end position="118"/>
    </location>
</feature>
<dbReference type="GO" id="GO:0032543">
    <property type="term" value="P:mitochondrial translation"/>
    <property type="evidence" value="ECO:0007669"/>
    <property type="project" value="TreeGrafter"/>
</dbReference>
<evidence type="ECO:0000256" key="1">
    <source>
        <dbReference type="ARBA" id="ARBA00005594"/>
    </source>
</evidence>
<dbReference type="RefSeq" id="XP_026192782.1">
    <property type="nucleotide sequence ID" value="XM_026336997.1"/>
</dbReference>
<evidence type="ECO:0000256" key="3">
    <source>
        <dbReference type="ARBA" id="ARBA00022741"/>
    </source>
</evidence>
<feature type="compositionally biased region" description="Low complexity" evidence="8">
    <location>
        <begin position="724"/>
        <end position="739"/>
    </location>
</feature>
<feature type="compositionally biased region" description="Basic and acidic residues" evidence="8">
    <location>
        <begin position="644"/>
        <end position="658"/>
    </location>
</feature>
<feature type="domain" description="Aminoacyl-tRNA synthetase class Ia" evidence="9">
    <location>
        <begin position="147"/>
        <end position="208"/>
    </location>
</feature>
<dbReference type="Gene3D" id="3.90.740.10">
    <property type="entry name" value="Valyl/Leucyl/Isoleucyl-tRNA synthetase, editing domain"/>
    <property type="match status" value="1"/>
</dbReference>